<dbReference type="EMBL" id="QTTT01000001">
    <property type="protein sequence ID" value="REE95819.1"/>
    <property type="molecule type" value="Genomic_DNA"/>
</dbReference>
<accession>A0A3D9SIT5</accession>
<proteinExistence type="predicted"/>
<name>A0A3D9SIT5_9ACTN</name>
<comment type="caution">
    <text evidence="1">The sequence shown here is derived from an EMBL/GenBank/DDBJ whole genome shotgun (WGS) entry which is preliminary data.</text>
</comment>
<gene>
    <name evidence="1" type="ORF">DFJ69_1232</name>
</gene>
<keyword evidence="2" id="KW-1185">Reference proteome</keyword>
<dbReference type="AlphaFoldDB" id="A0A3D9SIT5"/>
<dbReference type="Proteomes" id="UP000256661">
    <property type="component" value="Unassembled WGS sequence"/>
</dbReference>
<sequence length="394" mass="42440">MSRPSHMDTFRIALAAAVAAGLGVVVSPSALAASPPAWRVSFRGASSTFIDDVAAVGPQRAWAAGRRVTKRFDPRNGGYFNAPVLRRWDGRTWTAVPTPAGPKGFPLRELSLVEASSPGNVWTAGTATSPTGDLSSADRSVLSRWDGGRWRLMGSGRTTILDLDLLGSRHAYIVGRNDRNGTRFFKHFQDGRWTSLPAPAGLREVSVRAPGDIWGIGSSGLLHWNGRTWRTVQPPKIKVPAAPTPGYGRVTVRLDEVLATPKDGVWVAAGFQQGDWSQPGTVLLHLKGGTWRQTRLPKDVVQTLTGDGGNGFWAATYRETITATPQGGDPYAYTILSIDTLRHTAGRLTRQNLTPTTTGFRWTALSGIPGTGSALAAGFNWVPSSSSVIFRYLR</sequence>
<protein>
    <submittedName>
        <fullName evidence="1">Uncharacterized protein</fullName>
    </submittedName>
</protein>
<reference evidence="1 2" key="1">
    <citation type="submission" date="2018-08" db="EMBL/GenBank/DDBJ databases">
        <title>Sequencing the genomes of 1000 actinobacteria strains.</title>
        <authorList>
            <person name="Klenk H.-P."/>
        </authorList>
    </citation>
    <scope>NUCLEOTIDE SEQUENCE [LARGE SCALE GENOMIC DNA]</scope>
    <source>
        <strain evidence="1 2">DSM 43927</strain>
    </source>
</reference>
<evidence type="ECO:0000313" key="2">
    <source>
        <dbReference type="Proteomes" id="UP000256661"/>
    </source>
</evidence>
<evidence type="ECO:0000313" key="1">
    <source>
        <dbReference type="EMBL" id="REE95819.1"/>
    </source>
</evidence>
<organism evidence="1 2">
    <name type="scientific">Thermomonospora umbrina</name>
    <dbReference type="NCBI Taxonomy" id="111806"/>
    <lineage>
        <taxon>Bacteria</taxon>
        <taxon>Bacillati</taxon>
        <taxon>Actinomycetota</taxon>
        <taxon>Actinomycetes</taxon>
        <taxon>Streptosporangiales</taxon>
        <taxon>Thermomonosporaceae</taxon>
        <taxon>Thermomonospora</taxon>
    </lineage>
</organism>